<dbReference type="InterPro" id="IPR016181">
    <property type="entry name" value="Acyl_CoA_acyltransferase"/>
</dbReference>
<evidence type="ECO:0000313" key="5">
    <source>
        <dbReference type="Proteomes" id="UP000227088"/>
    </source>
</evidence>
<evidence type="ECO:0000259" key="3">
    <source>
        <dbReference type="PROSITE" id="PS51186"/>
    </source>
</evidence>
<name>A0A1Y5I137_OLEAN</name>
<dbReference type="InterPro" id="IPR050680">
    <property type="entry name" value="YpeA/RimI_acetyltransf"/>
</dbReference>
<dbReference type="SUPFAM" id="SSF55729">
    <property type="entry name" value="Acyl-CoA N-acyltransferases (Nat)"/>
    <property type="match status" value="1"/>
</dbReference>
<protein>
    <submittedName>
        <fullName evidence="4">GNAT family N-acetyltransferase</fullName>
    </submittedName>
</protein>
<dbReference type="PANTHER" id="PTHR43420">
    <property type="entry name" value="ACETYLTRANSFERASE"/>
    <property type="match status" value="1"/>
</dbReference>
<dbReference type="CDD" id="cd04301">
    <property type="entry name" value="NAT_SF"/>
    <property type="match status" value="1"/>
</dbReference>
<keyword evidence="2" id="KW-0012">Acyltransferase</keyword>
<feature type="domain" description="N-acetyltransferase" evidence="3">
    <location>
        <begin position="1"/>
        <end position="176"/>
    </location>
</feature>
<dbReference type="EMBL" id="MABE01000248">
    <property type="protein sequence ID" value="OUS40785.1"/>
    <property type="molecule type" value="Genomic_DNA"/>
</dbReference>
<dbReference type="Gene3D" id="3.40.630.30">
    <property type="match status" value="1"/>
</dbReference>
<comment type="caution">
    <text evidence="4">The sequence shown here is derived from an EMBL/GenBank/DDBJ whole genome shotgun (WGS) entry which is preliminary data.</text>
</comment>
<evidence type="ECO:0000256" key="1">
    <source>
        <dbReference type="ARBA" id="ARBA00022679"/>
    </source>
</evidence>
<evidence type="ECO:0000256" key="2">
    <source>
        <dbReference type="ARBA" id="ARBA00023315"/>
    </source>
</evidence>
<proteinExistence type="predicted"/>
<reference evidence="5" key="1">
    <citation type="journal article" date="2017" name="Proc. Natl. Acad. Sci. U.S.A.">
        <title>Simulation of Deepwater Horizon oil plume reveals substrate specialization within a complex community of hydrocarbon degraders.</title>
        <authorList>
            <person name="Hu P."/>
            <person name="Dubinsky E.A."/>
            <person name="Probst A.J."/>
            <person name="Wang J."/>
            <person name="Sieber C.M.K."/>
            <person name="Tom L.M."/>
            <person name="Gardinali P."/>
            <person name="Banfield J.F."/>
            <person name="Atlas R.M."/>
            <person name="Andersen G.L."/>
        </authorList>
    </citation>
    <scope>NUCLEOTIDE SEQUENCE [LARGE SCALE GENOMIC DNA]</scope>
</reference>
<sequence>MLYRVANINDLEDLARLHAESWRNSYRGIFSDAFLDTEVWNERKQAWAHRLSSPKYNQHVLVAIDNNEMSGFICAFGDENTQWGTFIDNLHVAKIAQGKGIGKQLMYLTAQWADERFEHKGIYLEVLEDNVDARHFYHRIGAKHQETKLWQPPGSNNKVNELLYVWESNHMLLNLTNP</sequence>
<keyword evidence="1 4" id="KW-0808">Transferase</keyword>
<accession>A0A1Y5I137</accession>
<evidence type="ECO:0000313" key="4">
    <source>
        <dbReference type="EMBL" id="OUS40785.1"/>
    </source>
</evidence>
<dbReference type="GO" id="GO:0016747">
    <property type="term" value="F:acyltransferase activity, transferring groups other than amino-acyl groups"/>
    <property type="evidence" value="ECO:0007669"/>
    <property type="project" value="InterPro"/>
</dbReference>
<dbReference type="AlphaFoldDB" id="A0A1Y5I137"/>
<dbReference type="InterPro" id="IPR000182">
    <property type="entry name" value="GNAT_dom"/>
</dbReference>
<gene>
    <name evidence="4" type="ORF">A9R00_04230</name>
</gene>
<dbReference type="Proteomes" id="UP000227088">
    <property type="component" value="Unassembled WGS sequence"/>
</dbReference>
<dbReference type="Pfam" id="PF00583">
    <property type="entry name" value="Acetyltransf_1"/>
    <property type="match status" value="1"/>
</dbReference>
<dbReference type="PROSITE" id="PS51186">
    <property type="entry name" value="GNAT"/>
    <property type="match status" value="1"/>
</dbReference>
<organism evidence="4 5">
    <name type="scientific">Oleispira antarctica</name>
    <dbReference type="NCBI Taxonomy" id="188908"/>
    <lineage>
        <taxon>Bacteria</taxon>
        <taxon>Pseudomonadati</taxon>
        <taxon>Pseudomonadota</taxon>
        <taxon>Gammaproteobacteria</taxon>
        <taxon>Oceanospirillales</taxon>
        <taxon>Oceanospirillaceae</taxon>
        <taxon>Oleispira</taxon>
    </lineage>
</organism>
<dbReference type="PANTHER" id="PTHR43420:SF12">
    <property type="entry name" value="N-ACETYLTRANSFERASE DOMAIN-CONTAINING PROTEIN"/>
    <property type="match status" value="1"/>
</dbReference>